<reference evidence="1" key="1">
    <citation type="journal article" date="2012" name="J. Microbiol. Biotechnol.">
        <title>Ramlibacter ginsenosidimutans sp. nov., with ginsenoside-converting activity.</title>
        <authorList>
            <person name="Wang L."/>
            <person name="An D.S."/>
            <person name="Kim S.G."/>
            <person name="Jin F.X."/>
            <person name="Kim S.C."/>
            <person name="Lee S.T."/>
            <person name="Im W.T."/>
        </authorList>
    </citation>
    <scope>NUCLEOTIDE SEQUENCE</scope>
    <source>
        <strain evidence="1">KACC 17527</strain>
    </source>
</reference>
<organism evidence="1 2">
    <name type="scientific">Ramlibacter ginsenosidimutans</name>
    <dbReference type="NCBI Taxonomy" id="502333"/>
    <lineage>
        <taxon>Bacteria</taxon>
        <taxon>Pseudomonadati</taxon>
        <taxon>Pseudomonadota</taxon>
        <taxon>Betaproteobacteria</taxon>
        <taxon>Burkholderiales</taxon>
        <taxon>Comamonadaceae</taxon>
        <taxon>Ramlibacter</taxon>
    </lineage>
</organism>
<dbReference type="InterPro" id="IPR009218">
    <property type="entry name" value="HD_phosphohydro"/>
</dbReference>
<dbReference type="Proteomes" id="UP000630528">
    <property type="component" value="Unassembled WGS sequence"/>
</dbReference>
<evidence type="ECO:0000313" key="1">
    <source>
        <dbReference type="EMBL" id="MBK6008329.1"/>
    </source>
</evidence>
<proteinExistence type="predicted"/>
<comment type="caution">
    <text evidence="1">The sequence shown here is derived from an EMBL/GenBank/DDBJ whole genome shotgun (WGS) entry which is preliminary data.</text>
</comment>
<dbReference type="PANTHER" id="PTHR21174:SF0">
    <property type="entry name" value="HD PHOSPHOHYDROLASE FAMILY PROTEIN-RELATED"/>
    <property type="match status" value="1"/>
</dbReference>
<reference evidence="1" key="2">
    <citation type="submission" date="2021-01" db="EMBL/GenBank/DDBJ databases">
        <authorList>
            <person name="Kang M."/>
        </authorList>
    </citation>
    <scope>NUCLEOTIDE SEQUENCE</scope>
    <source>
        <strain evidence="1">KACC 17527</strain>
    </source>
</reference>
<keyword evidence="2" id="KW-1185">Reference proteome</keyword>
<name>A0A934WMZ4_9BURK</name>
<protein>
    <submittedName>
        <fullName evidence="1">N-methyl-D-aspartate receptor NMDAR2C subunit</fullName>
    </submittedName>
</protein>
<dbReference type="Gene3D" id="1.10.3210.10">
    <property type="entry name" value="Hypothetical protein af1432"/>
    <property type="match status" value="1"/>
</dbReference>
<sequence>MWTALGAQTASGGLLNQLVRAYGEPERHYHTLQHLRECLANFDAARSLARQPEQVELALWFHDAVYDPRRHDNEERSAAWARDSVRAAGCDAALEQRVADLVLATAKHEAAAEDSDAQLLLDVDLAILGASPARFDESSVQVRAEYAHVPEPEFRAGRSRVLAGFLARPRIYQTPPFHDALEERARANIARALAALQA</sequence>
<dbReference type="EMBL" id="JAEPWM010000009">
    <property type="protein sequence ID" value="MBK6008329.1"/>
    <property type="molecule type" value="Genomic_DNA"/>
</dbReference>
<keyword evidence="1" id="KW-0675">Receptor</keyword>
<evidence type="ECO:0000313" key="2">
    <source>
        <dbReference type="Proteomes" id="UP000630528"/>
    </source>
</evidence>
<dbReference type="PIRSF" id="PIRSF035170">
    <property type="entry name" value="HD_phosphohydro"/>
    <property type="match status" value="1"/>
</dbReference>
<gene>
    <name evidence="1" type="ORF">JJB11_19660</name>
</gene>
<dbReference type="SUPFAM" id="SSF109604">
    <property type="entry name" value="HD-domain/PDEase-like"/>
    <property type="match status" value="1"/>
</dbReference>
<dbReference type="AlphaFoldDB" id="A0A934WMZ4"/>
<dbReference type="PANTHER" id="PTHR21174">
    <property type="match status" value="1"/>
</dbReference>
<accession>A0A934WMZ4</accession>